<name>A0ABW1EKB0_9BACT</name>
<dbReference type="PROSITE" id="PS51175">
    <property type="entry name" value="CBM6"/>
    <property type="match status" value="1"/>
</dbReference>
<dbReference type="InterPro" id="IPR008979">
    <property type="entry name" value="Galactose-bd-like_sf"/>
</dbReference>
<evidence type="ECO:0000259" key="1">
    <source>
        <dbReference type="PROSITE" id="PS51175"/>
    </source>
</evidence>
<dbReference type="InterPro" id="IPR005084">
    <property type="entry name" value="CBM6"/>
</dbReference>
<evidence type="ECO:0000313" key="2">
    <source>
        <dbReference type="EMBL" id="MFC5864731.1"/>
    </source>
</evidence>
<dbReference type="SUPFAM" id="SSF49785">
    <property type="entry name" value="Galactose-binding domain-like"/>
    <property type="match status" value="1"/>
</dbReference>
<proteinExistence type="predicted"/>
<dbReference type="Proteomes" id="UP001596091">
    <property type="component" value="Unassembled WGS sequence"/>
</dbReference>
<evidence type="ECO:0000313" key="3">
    <source>
        <dbReference type="Proteomes" id="UP001596091"/>
    </source>
</evidence>
<dbReference type="EMBL" id="JBHSPH010000010">
    <property type="protein sequence ID" value="MFC5864731.1"/>
    <property type="molecule type" value="Genomic_DNA"/>
</dbReference>
<accession>A0ABW1EKB0</accession>
<dbReference type="CDD" id="cd04080">
    <property type="entry name" value="CBM6_cellulase-like"/>
    <property type="match status" value="1"/>
</dbReference>
<keyword evidence="3" id="KW-1185">Reference proteome</keyword>
<gene>
    <name evidence="2" type="ORF">ACFPT7_20650</name>
</gene>
<organism evidence="2 3">
    <name type="scientific">Acidicapsa dinghuensis</name>
    <dbReference type="NCBI Taxonomy" id="2218256"/>
    <lineage>
        <taxon>Bacteria</taxon>
        <taxon>Pseudomonadati</taxon>
        <taxon>Acidobacteriota</taxon>
        <taxon>Terriglobia</taxon>
        <taxon>Terriglobales</taxon>
        <taxon>Acidobacteriaceae</taxon>
        <taxon>Acidicapsa</taxon>
    </lineage>
</organism>
<reference evidence="3" key="1">
    <citation type="journal article" date="2019" name="Int. J. Syst. Evol. Microbiol.">
        <title>The Global Catalogue of Microorganisms (GCM) 10K type strain sequencing project: providing services to taxonomists for standard genome sequencing and annotation.</title>
        <authorList>
            <consortium name="The Broad Institute Genomics Platform"/>
            <consortium name="The Broad Institute Genome Sequencing Center for Infectious Disease"/>
            <person name="Wu L."/>
            <person name="Ma J."/>
        </authorList>
    </citation>
    <scope>NUCLEOTIDE SEQUENCE [LARGE SCALE GENOMIC DNA]</scope>
    <source>
        <strain evidence="3">JCM 4087</strain>
    </source>
</reference>
<sequence length="236" mass="26345">MFANASHAVVRFIAAISVMLLLVTTGRAYQDFVSSYKGLPYNDSRVQSGPQIIPGRVQCAYYDLGGEGIAYHDTTPKNEGSGGLNPADGTYLNEFRMQEAVDTSYTKFHDAIDNNPYDKVTPELNQLYVGWTQPGEWFNITVNAAHTGSYSADLLYTSNRGGTISIDVNGRDVTGPIAIQSTYDARDPIAWRQWHHWNVMKNLTHIPLKKGRNVLTVHILTEGNMNFAYFDFKPSQ</sequence>
<protein>
    <recommendedName>
        <fullName evidence="1">CBM6 domain-containing protein</fullName>
    </recommendedName>
</protein>
<feature type="domain" description="CBM6" evidence="1">
    <location>
        <begin position="96"/>
        <end position="233"/>
    </location>
</feature>
<dbReference type="Gene3D" id="2.60.120.260">
    <property type="entry name" value="Galactose-binding domain-like"/>
    <property type="match status" value="1"/>
</dbReference>
<dbReference type="RefSeq" id="WP_263332651.1">
    <property type="nucleotide sequence ID" value="NZ_JAGSYH010000001.1"/>
</dbReference>
<comment type="caution">
    <text evidence="2">The sequence shown here is derived from an EMBL/GenBank/DDBJ whole genome shotgun (WGS) entry which is preliminary data.</text>
</comment>